<sequence>MNVVTTAKIRRDLREELPNLFPEVTFSFNESIDEAEKDLPSADVLLTYGEDLTEDHIDQARNLKWIMVISAGLEKMPFDAIAKKDILITNARGIHATPMAEYTLAMMLQVSRYGKGIIEQEQNEVWSRKLTMTELKGKTIGVLGAGAIGSEIARLAKAFGMTAIGLNRSGRPVDHFDTIITFKDLNQLLNESDYVVSVLPHTDETDGMLTADSFKAMKKEAIFINIGRGTVAREDVLLQALQNKEISHAVLDVFEEEPLPKGHPFWSTDRITVTPHISGISPEYQPRALEIFKNNLKVFSGGGTNYQNKVDPSKGY</sequence>
<dbReference type="GO" id="GO:0051287">
    <property type="term" value="F:NAD binding"/>
    <property type="evidence" value="ECO:0007669"/>
    <property type="project" value="InterPro"/>
</dbReference>
<evidence type="ECO:0000256" key="3">
    <source>
        <dbReference type="ARBA" id="ARBA00023027"/>
    </source>
</evidence>
<dbReference type="PANTHER" id="PTHR43333">
    <property type="entry name" value="2-HACID_DH_C DOMAIN-CONTAINING PROTEIN"/>
    <property type="match status" value="1"/>
</dbReference>
<dbReference type="Gene3D" id="3.40.50.720">
    <property type="entry name" value="NAD(P)-binding Rossmann-like Domain"/>
    <property type="match status" value="2"/>
</dbReference>
<gene>
    <name evidence="7" type="ORF">EBO34_18480</name>
</gene>
<evidence type="ECO:0000313" key="8">
    <source>
        <dbReference type="Proteomes" id="UP000278746"/>
    </source>
</evidence>
<dbReference type="CDD" id="cd05300">
    <property type="entry name" value="2-Hacid_dh_1"/>
    <property type="match status" value="1"/>
</dbReference>
<accession>A0A3M7TR47</accession>
<keyword evidence="8" id="KW-1185">Reference proteome</keyword>
<evidence type="ECO:0000259" key="6">
    <source>
        <dbReference type="Pfam" id="PF02826"/>
    </source>
</evidence>
<feature type="domain" description="D-isomer specific 2-hydroxyacid dehydrogenase catalytic" evidence="5">
    <location>
        <begin position="13"/>
        <end position="304"/>
    </location>
</feature>
<dbReference type="GO" id="GO:0016616">
    <property type="term" value="F:oxidoreductase activity, acting on the CH-OH group of donors, NAD or NADP as acceptor"/>
    <property type="evidence" value="ECO:0007669"/>
    <property type="project" value="InterPro"/>
</dbReference>
<dbReference type="InterPro" id="IPR036291">
    <property type="entry name" value="NAD(P)-bd_dom_sf"/>
</dbReference>
<dbReference type="OrthoDB" id="9805416at2"/>
<comment type="caution">
    <text evidence="7">The sequence shown here is derived from an EMBL/GenBank/DDBJ whole genome shotgun (WGS) entry which is preliminary data.</text>
</comment>
<dbReference type="InterPro" id="IPR006140">
    <property type="entry name" value="D-isomer_DH_NAD-bd"/>
</dbReference>
<name>A0A3M7TR47_9BACI</name>
<keyword evidence="3" id="KW-0520">NAD</keyword>
<dbReference type="FunFam" id="3.40.50.720:FF:000363">
    <property type="entry name" value="D-isomer specific 2-hydroxyacid dehydrogenase"/>
    <property type="match status" value="1"/>
</dbReference>
<dbReference type="SUPFAM" id="SSF51735">
    <property type="entry name" value="NAD(P)-binding Rossmann-fold domains"/>
    <property type="match status" value="1"/>
</dbReference>
<dbReference type="InterPro" id="IPR006139">
    <property type="entry name" value="D-isomer_2_OHA_DH_cat_dom"/>
</dbReference>
<dbReference type="Pfam" id="PF02826">
    <property type="entry name" value="2-Hacid_dh_C"/>
    <property type="match status" value="1"/>
</dbReference>
<dbReference type="EMBL" id="RHIB01000003">
    <property type="protein sequence ID" value="RNA67169.1"/>
    <property type="molecule type" value="Genomic_DNA"/>
</dbReference>
<evidence type="ECO:0000256" key="1">
    <source>
        <dbReference type="ARBA" id="ARBA00005854"/>
    </source>
</evidence>
<protein>
    <submittedName>
        <fullName evidence="7">D-2-hydroxyacid dehydrogenase</fullName>
    </submittedName>
</protein>
<keyword evidence="2 4" id="KW-0560">Oxidoreductase</keyword>
<comment type="similarity">
    <text evidence="1 4">Belongs to the D-isomer specific 2-hydroxyacid dehydrogenase family.</text>
</comment>
<dbReference type="Proteomes" id="UP000278746">
    <property type="component" value="Unassembled WGS sequence"/>
</dbReference>
<dbReference type="RefSeq" id="WP_122901346.1">
    <property type="nucleotide sequence ID" value="NZ_RHIB01000003.1"/>
</dbReference>
<organism evidence="7 8">
    <name type="scientific">Alteribacter keqinensis</name>
    <dbReference type="NCBI Taxonomy" id="2483800"/>
    <lineage>
        <taxon>Bacteria</taxon>
        <taxon>Bacillati</taxon>
        <taxon>Bacillota</taxon>
        <taxon>Bacilli</taxon>
        <taxon>Bacillales</taxon>
        <taxon>Bacillaceae</taxon>
        <taxon>Alteribacter</taxon>
    </lineage>
</organism>
<evidence type="ECO:0000259" key="5">
    <source>
        <dbReference type="Pfam" id="PF00389"/>
    </source>
</evidence>
<evidence type="ECO:0000256" key="4">
    <source>
        <dbReference type="RuleBase" id="RU003719"/>
    </source>
</evidence>
<proteinExistence type="inferred from homology"/>
<feature type="domain" description="D-isomer specific 2-hydroxyacid dehydrogenase NAD-binding" evidence="6">
    <location>
        <begin position="104"/>
        <end position="278"/>
    </location>
</feature>
<dbReference type="PANTHER" id="PTHR43333:SF1">
    <property type="entry name" value="D-ISOMER SPECIFIC 2-HYDROXYACID DEHYDROGENASE NAD-BINDING DOMAIN-CONTAINING PROTEIN"/>
    <property type="match status" value="1"/>
</dbReference>
<evidence type="ECO:0000313" key="7">
    <source>
        <dbReference type="EMBL" id="RNA67169.1"/>
    </source>
</evidence>
<dbReference type="Pfam" id="PF00389">
    <property type="entry name" value="2-Hacid_dh"/>
    <property type="match status" value="1"/>
</dbReference>
<dbReference type="AlphaFoldDB" id="A0A3M7TR47"/>
<reference evidence="7 8" key="1">
    <citation type="submission" date="2018-10" db="EMBL/GenBank/DDBJ databases">
        <title>Bacillus Keqinensis sp. nov., a moderately halophilic bacterium isolated from a saline-alkaline lake.</title>
        <authorList>
            <person name="Wang H."/>
        </authorList>
    </citation>
    <scope>NUCLEOTIDE SEQUENCE [LARGE SCALE GENOMIC DNA]</scope>
    <source>
        <strain evidence="7 8">KQ-3</strain>
    </source>
</reference>
<dbReference type="SUPFAM" id="SSF52283">
    <property type="entry name" value="Formate/glycerate dehydrogenase catalytic domain-like"/>
    <property type="match status" value="1"/>
</dbReference>
<evidence type="ECO:0000256" key="2">
    <source>
        <dbReference type="ARBA" id="ARBA00023002"/>
    </source>
</evidence>